<proteinExistence type="predicted"/>
<dbReference type="SUPFAM" id="SSF101447">
    <property type="entry name" value="Formin homology 2 domain (FH2 domain)"/>
    <property type="match status" value="1"/>
</dbReference>
<keyword evidence="3" id="KW-1185">Reference proteome</keyword>
<dbReference type="OrthoDB" id="1295726at2759"/>
<keyword evidence="2" id="KW-0830">Ubiquinone</keyword>
<protein>
    <submittedName>
        <fullName evidence="2">NADH-ubiquinone oxidoreductase</fullName>
    </submittedName>
</protein>
<dbReference type="InParanoid" id="A0A2R6R7W5"/>
<dbReference type="Gramene" id="PSS23655">
    <property type="protein sequence ID" value="PSS23655"/>
    <property type="gene ID" value="CEY00_Acc08479"/>
</dbReference>
<dbReference type="OMA" id="CKDAHAD"/>
<dbReference type="FunCoup" id="A0A2R6R7W5">
    <property type="interactions" value="2602"/>
</dbReference>
<dbReference type="PANTHER" id="PTHR36353:SF1">
    <property type="entry name" value="TRANSMEMBRANE PROTEIN"/>
    <property type="match status" value="1"/>
</dbReference>
<reference evidence="3" key="2">
    <citation type="journal article" date="2018" name="BMC Genomics">
        <title>A manually annotated Actinidia chinensis var. chinensis (kiwifruit) genome highlights the challenges associated with draft genomes and gene prediction in plants.</title>
        <authorList>
            <person name="Pilkington S.M."/>
            <person name="Crowhurst R."/>
            <person name="Hilario E."/>
            <person name="Nardozza S."/>
            <person name="Fraser L."/>
            <person name="Peng Y."/>
            <person name="Gunaseelan K."/>
            <person name="Simpson R."/>
            <person name="Tahir J."/>
            <person name="Deroles S.C."/>
            <person name="Templeton K."/>
            <person name="Luo Z."/>
            <person name="Davy M."/>
            <person name="Cheng C."/>
            <person name="McNeilage M."/>
            <person name="Scaglione D."/>
            <person name="Liu Y."/>
            <person name="Zhang Q."/>
            <person name="Datson P."/>
            <person name="De Silva N."/>
            <person name="Gardiner S.E."/>
            <person name="Bassett H."/>
            <person name="Chagne D."/>
            <person name="McCallum J."/>
            <person name="Dzierzon H."/>
            <person name="Deng C."/>
            <person name="Wang Y.Y."/>
            <person name="Barron L."/>
            <person name="Manako K."/>
            <person name="Bowen J."/>
            <person name="Foster T.M."/>
            <person name="Erridge Z.A."/>
            <person name="Tiffin H."/>
            <person name="Waite C.N."/>
            <person name="Davies K.M."/>
            <person name="Grierson E.P."/>
            <person name="Laing W.A."/>
            <person name="Kirk R."/>
            <person name="Chen X."/>
            <person name="Wood M."/>
            <person name="Montefiori M."/>
            <person name="Brummell D.A."/>
            <person name="Schwinn K.E."/>
            <person name="Catanach A."/>
            <person name="Fullerton C."/>
            <person name="Li D."/>
            <person name="Meiyalaghan S."/>
            <person name="Nieuwenhuizen N."/>
            <person name="Read N."/>
            <person name="Prakash R."/>
            <person name="Hunter D."/>
            <person name="Zhang H."/>
            <person name="McKenzie M."/>
            <person name="Knabel M."/>
            <person name="Harris A."/>
            <person name="Allan A.C."/>
            <person name="Gleave A."/>
            <person name="Chen A."/>
            <person name="Janssen B.J."/>
            <person name="Plunkett B."/>
            <person name="Ampomah-Dwamena C."/>
            <person name="Voogd C."/>
            <person name="Leif D."/>
            <person name="Lafferty D."/>
            <person name="Souleyre E.J.F."/>
            <person name="Varkonyi-Gasic E."/>
            <person name="Gambi F."/>
            <person name="Hanley J."/>
            <person name="Yao J.L."/>
            <person name="Cheung J."/>
            <person name="David K.M."/>
            <person name="Warren B."/>
            <person name="Marsh K."/>
            <person name="Snowden K.C."/>
            <person name="Lin-Wang K."/>
            <person name="Brian L."/>
            <person name="Martinez-Sanchez M."/>
            <person name="Wang M."/>
            <person name="Ileperuma N."/>
            <person name="Macnee N."/>
            <person name="Campin R."/>
            <person name="McAtee P."/>
            <person name="Drummond R.S.M."/>
            <person name="Espley R.V."/>
            <person name="Ireland H.S."/>
            <person name="Wu R."/>
            <person name="Atkinson R.G."/>
            <person name="Karunairetnam S."/>
            <person name="Bulley S."/>
            <person name="Chunkath S."/>
            <person name="Hanley Z."/>
            <person name="Storey R."/>
            <person name="Thrimawithana A.H."/>
            <person name="Thomson S."/>
            <person name="David C."/>
            <person name="Testolin R."/>
            <person name="Huang H."/>
            <person name="Hellens R.P."/>
            <person name="Schaffer R.J."/>
        </authorList>
    </citation>
    <scope>NUCLEOTIDE SEQUENCE [LARGE SCALE GENOMIC DNA]</scope>
    <source>
        <strain evidence="3">cv. Red5</strain>
    </source>
</reference>
<dbReference type="STRING" id="1590841.A0A2R6R7W5"/>
<feature type="transmembrane region" description="Helical" evidence="1">
    <location>
        <begin position="405"/>
        <end position="429"/>
    </location>
</feature>
<name>A0A2R6R7W5_ACTCC</name>
<feature type="transmembrane region" description="Helical" evidence="1">
    <location>
        <begin position="208"/>
        <end position="227"/>
    </location>
</feature>
<keyword evidence="1" id="KW-0472">Membrane</keyword>
<feature type="transmembrane region" description="Helical" evidence="1">
    <location>
        <begin position="233"/>
        <end position="249"/>
    </location>
</feature>
<dbReference type="InterPro" id="IPR056715">
    <property type="entry name" value="DUF7813"/>
</dbReference>
<dbReference type="AlphaFoldDB" id="A0A2R6R7W5"/>
<keyword evidence="1" id="KW-1133">Transmembrane helix</keyword>
<evidence type="ECO:0000313" key="3">
    <source>
        <dbReference type="Proteomes" id="UP000241394"/>
    </source>
</evidence>
<feature type="transmembrane region" description="Helical" evidence="1">
    <location>
        <begin position="333"/>
        <end position="353"/>
    </location>
</feature>
<dbReference type="Pfam" id="PF25105">
    <property type="entry name" value="DUF7813"/>
    <property type="match status" value="1"/>
</dbReference>
<dbReference type="PANTHER" id="PTHR36353">
    <property type="entry name" value="TRANSMEMBRANE PROTEIN"/>
    <property type="match status" value="1"/>
</dbReference>
<dbReference type="EMBL" id="NKQK01000008">
    <property type="protein sequence ID" value="PSS23655.1"/>
    <property type="molecule type" value="Genomic_DNA"/>
</dbReference>
<reference evidence="2 3" key="1">
    <citation type="submission" date="2017-07" db="EMBL/GenBank/DDBJ databases">
        <title>An improved, manually edited Actinidia chinensis var. chinensis (kiwifruit) genome highlights the challenges associated with draft genomes and gene prediction in plants.</title>
        <authorList>
            <person name="Pilkington S."/>
            <person name="Crowhurst R."/>
            <person name="Hilario E."/>
            <person name="Nardozza S."/>
            <person name="Fraser L."/>
            <person name="Peng Y."/>
            <person name="Gunaseelan K."/>
            <person name="Simpson R."/>
            <person name="Tahir J."/>
            <person name="Deroles S."/>
            <person name="Templeton K."/>
            <person name="Luo Z."/>
            <person name="Davy M."/>
            <person name="Cheng C."/>
            <person name="Mcneilage M."/>
            <person name="Scaglione D."/>
            <person name="Liu Y."/>
            <person name="Zhang Q."/>
            <person name="Datson P."/>
            <person name="De Silva N."/>
            <person name="Gardiner S."/>
            <person name="Bassett H."/>
            <person name="Chagne D."/>
            <person name="Mccallum J."/>
            <person name="Dzierzon H."/>
            <person name="Deng C."/>
            <person name="Wang Y.-Y."/>
            <person name="Barron N."/>
            <person name="Manako K."/>
            <person name="Bowen J."/>
            <person name="Foster T."/>
            <person name="Erridge Z."/>
            <person name="Tiffin H."/>
            <person name="Waite C."/>
            <person name="Davies K."/>
            <person name="Grierson E."/>
            <person name="Laing W."/>
            <person name="Kirk R."/>
            <person name="Chen X."/>
            <person name="Wood M."/>
            <person name="Montefiori M."/>
            <person name="Brummell D."/>
            <person name="Schwinn K."/>
            <person name="Catanach A."/>
            <person name="Fullerton C."/>
            <person name="Li D."/>
            <person name="Meiyalaghan S."/>
            <person name="Nieuwenhuizen N."/>
            <person name="Read N."/>
            <person name="Prakash R."/>
            <person name="Hunter D."/>
            <person name="Zhang H."/>
            <person name="Mckenzie M."/>
            <person name="Knabel M."/>
            <person name="Harris A."/>
            <person name="Allan A."/>
            <person name="Chen A."/>
            <person name="Janssen B."/>
            <person name="Plunkett B."/>
            <person name="Dwamena C."/>
            <person name="Voogd C."/>
            <person name="Leif D."/>
            <person name="Lafferty D."/>
            <person name="Souleyre E."/>
            <person name="Varkonyi-Gasic E."/>
            <person name="Gambi F."/>
            <person name="Hanley J."/>
            <person name="Yao J.-L."/>
            <person name="Cheung J."/>
            <person name="David K."/>
            <person name="Warren B."/>
            <person name="Marsh K."/>
            <person name="Snowden K."/>
            <person name="Lin-Wang K."/>
            <person name="Brian L."/>
            <person name="Martinez-Sanchez M."/>
            <person name="Wang M."/>
            <person name="Ileperuma N."/>
            <person name="Macnee N."/>
            <person name="Campin R."/>
            <person name="Mcatee P."/>
            <person name="Drummond R."/>
            <person name="Espley R."/>
            <person name="Ireland H."/>
            <person name="Wu R."/>
            <person name="Atkinson R."/>
            <person name="Karunairetnam S."/>
            <person name="Bulley S."/>
            <person name="Chunkath S."/>
            <person name="Hanley Z."/>
            <person name="Storey R."/>
            <person name="Thrimawithana A."/>
            <person name="Thomson S."/>
            <person name="David C."/>
            <person name="Testolin R."/>
        </authorList>
    </citation>
    <scope>NUCLEOTIDE SEQUENCE [LARGE SCALE GENOMIC DNA]</scope>
    <source>
        <strain evidence="3">cv. Red5</strain>
        <tissue evidence="2">Young leaf</tissue>
    </source>
</reference>
<evidence type="ECO:0000313" key="2">
    <source>
        <dbReference type="EMBL" id="PSS23655.1"/>
    </source>
</evidence>
<feature type="transmembrane region" description="Helical" evidence="1">
    <location>
        <begin position="33"/>
        <end position="51"/>
    </location>
</feature>
<comment type="caution">
    <text evidence="2">The sequence shown here is derived from an EMBL/GenBank/DDBJ whole genome shotgun (WGS) entry which is preliminary data.</text>
</comment>
<dbReference type="Proteomes" id="UP000241394">
    <property type="component" value="Chromosome LG8"/>
</dbReference>
<evidence type="ECO:0000256" key="1">
    <source>
        <dbReference type="SAM" id="Phobius"/>
    </source>
</evidence>
<accession>A0A2R6R7W5</accession>
<keyword evidence="1" id="KW-0812">Transmembrane</keyword>
<organism evidence="2 3">
    <name type="scientific">Actinidia chinensis var. chinensis</name>
    <name type="common">Chinese soft-hair kiwi</name>
    <dbReference type="NCBI Taxonomy" id="1590841"/>
    <lineage>
        <taxon>Eukaryota</taxon>
        <taxon>Viridiplantae</taxon>
        <taxon>Streptophyta</taxon>
        <taxon>Embryophyta</taxon>
        <taxon>Tracheophyta</taxon>
        <taxon>Spermatophyta</taxon>
        <taxon>Magnoliopsida</taxon>
        <taxon>eudicotyledons</taxon>
        <taxon>Gunneridae</taxon>
        <taxon>Pentapetalae</taxon>
        <taxon>asterids</taxon>
        <taxon>Ericales</taxon>
        <taxon>Actinidiaceae</taxon>
        <taxon>Actinidia</taxon>
    </lineage>
</organism>
<gene>
    <name evidence="2" type="ORF">CEY00_Acc08479</name>
</gene>
<sequence>MNNHRPPPPPPPPPPPGLDFQTPTQVLKQASSIFWSHLITFTFLAFLILTFRSNVENGSHLLTAFVDRNPSLRSALSGLDLPKKTSPSSATAAATAAAARRRPFLHLTRIATLDGDLFSGEDDDETPPPNGTLVMLSKFPHRLGFSNFISDNGIRVSEIVRTGFSVKLTEENITSDEVNEVENSIRDGERVVDLQFLIKGLGLPRRDASALFFLVGLLSTAYGYVIIGFLVTYSWVLGIVFVVVVNHLLGRYRSWIGAIWDGSILGSKRVSGFILMRWAVRDALTQFLGLWFFGEMHDQYSFFKVFLRLKLMPFSIMSPWIRGFEEENAGFMFVWLVMDVTVEFVFAVDYWVAIVEGRRSGREIVKEGCYLLSTMFKQAVAIKCLEFMLCGSFTRWTLARYFGELFAAAFQSMMEVYFMVAWLIFYFAVRSKDATSLGRTFGQIELEAIFHGHR</sequence>